<gene>
    <name evidence="2" type="ORF">IPV69_20550</name>
</gene>
<dbReference type="EMBL" id="CP063458">
    <property type="protein sequence ID" value="QOV88607.1"/>
    <property type="molecule type" value="Genomic_DNA"/>
</dbReference>
<sequence>MAAKKSTTAKPAAKKTSAKGKSTSVRHTPIPQVESVVMPAAVEVTPDMIARRAYEIWTMRGGSEIDNWTAAENELRAA</sequence>
<accession>A0A7M2WSX6</accession>
<dbReference type="Proteomes" id="UP000593765">
    <property type="component" value="Chromosome"/>
</dbReference>
<dbReference type="KEGG" id="hbs:IPV69_20550"/>
<protein>
    <submittedName>
        <fullName evidence="2">DUF2934 domain-containing protein</fullName>
    </submittedName>
</protein>
<name>A0A7M2WSX6_9BACT</name>
<dbReference type="InterPro" id="IPR021327">
    <property type="entry name" value="DUF2934"/>
</dbReference>
<dbReference type="RefSeq" id="WP_206291600.1">
    <property type="nucleotide sequence ID" value="NZ_CP063458.1"/>
</dbReference>
<reference evidence="2 3" key="1">
    <citation type="submission" date="2020-10" db="EMBL/GenBank/DDBJ databases">
        <title>Wide distribution of Phycisphaera-like planctomycetes from WD2101 soil group in peatlands and genome analysis of the first cultivated representative.</title>
        <authorList>
            <person name="Dedysh S.N."/>
            <person name="Beletsky A.V."/>
            <person name="Ivanova A."/>
            <person name="Kulichevskaya I.S."/>
            <person name="Suzina N.E."/>
            <person name="Philippov D.A."/>
            <person name="Rakitin A.L."/>
            <person name="Mardanov A.V."/>
            <person name="Ravin N.V."/>
        </authorList>
    </citation>
    <scope>NUCLEOTIDE SEQUENCE [LARGE SCALE GENOMIC DNA]</scope>
    <source>
        <strain evidence="2 3">M1803</strain>
    </source>
</reference>
<feature type="region of interest" description="Disordered" evidence="1">
    <location>
        <begin position="1"/>
        <end position="30"/>
    </location>
</feature>
<organism evidence="2 3">
    <name type="scientific">Humisphaera borealis</name>
    <dbReference type="NCBI Taxonomy" id="2807512"/>
    <lineage>
        <taxon>Bacteria</taxon>
        <taxon>Pseudomonadati</taxon>
        <taxon>Planctomycetota</taxon>
        <taxon>Phycisphaerae</taxon>
        <taxon>Tepidisphaerales</taxon>
        <taxon>Tepidisphaeraceae</taxon>
        <taxon>Humisphaera</taxon>
    </lineage>
</organism>
<dbReference type="AlphaFoldDB" id="A0A7M2WSX6"/>
<evidence type="ECO:0000313" key="3">
    <source>
        <dbReference type="Proteomes" id="UP000593765"/>
    </source>
</evidence>
<proteinExistence type="predicted"/>
<evidence type="ECO:0000256" key="1">
    <source>
        <dbReference type="SAM" id="MobiDB-lite"/>
    </source>
</evidence>
<dbReference type="Pfam" id="PF11154">
    <property type="entry name" value="DUF2934"/>
    <property type="match status" value="1"/>
</dbReference>
<evidence type="ECO:0000313" key="2">
    <source>
        <dbReference type="EMBL" id="QOV88607.1"/>
    </source>
</evidence>
<feature type="compositionally biased region" description="Low complexity" evidence="1">
    <location>
        <begin position="1"/>
        <end position="11"/>
    </location>
</feature>
<keyword evidence="3" id="KW-1185">Reference proteome</keyword>